<name>V7HVQ8_9GAMM</name>
<keyword evidence="3" id="KW-1185">Reference proteome</keyword>
<comment type="caution">
    <text evidence="2">The sequence shown here is derived from an EMBL/GenBank/DDBJ whole genome shotgun (WGS) entry which is preliminary data.</text>
</comment>
<proteinExistence type="predicted"/>
<gene>
    <name evidence="2" type="ORF">KT71_002401</name>
</gene>
<dbReference type="Proteomes" id="UP000019205">
    <property type="component" value="Chromosome"/>
</dbReference>
<organism evidence="2 3">
    <name type="scientific">Congregibacter litoralis KT71</name>
    <dbReference type="NCBI Taxonomy" id="314285"/>
    <lineage>
        <taxon>Bacteria</taxon>
        <taxon>Pseudomonadati</taxon>
        <taxon>Pseudomonadota</taxon>
        <taxon>Gammaproteobacteria</taxon>
        <taxon>Cellvibrionales</taxon>
        <taxon>Halieaceae</taxon>
        <taxon>Congregibacter</taxon>
    </lineage>
</organism>
<feature type="region of interest" description="Disordered" evidence="1">
    <location>
        <begin position="18"/>
        <end position="39"/>
    </location>
</feature>
<sequence length="132" mass="14352">MLFNITCACAASAAMGESEDSNQSSHHDSVSKDSSSNVPCAHQNCDGCDELRDTCDTPDYTVVSAERDCRVAPLTNIDLDSNDLDSSDLDPFYAGADPPWHPLTPQTNIPPDSIVAVLLHDTPIYRKDRLIE</sequence>
<evidence type="ECO:0000313" key="3">
    <source>
        <dbReference type="Proteomes" id="UP000019205"/>
    </source>
</evidence>
<dbReference type="STRING" id="314285.KT71_002401"/>
<dbReference type="EMBL" id="AAOA02000001">
    <property type="protein sequence ID" value="ESZ89435.1"/>
    <property type="molecule type" value="Genomic_DNA"/>
</dbReference>
<evidence type="ECO:0000256" key="1">
    <source>
        <dbReference type="SAM" id="MobiDB-lite"/>
    </source>
</evidence>
<accession>V7HVQ8</accession>
<evidence type="ECO:0000313" key="2">
    <source>
        <dbReference type="EMBL" id="ESZ89435.1"/>
    </source>
</evidence>
<reference evidence="2 3" key="1">
    <citation type="journal article" date="2007" name="Proc. Natl. Acad. Sci. U.S.A.">
        <title>Characterization of a marine gammaproteobacterium capable of aerobic anoxygenic photosynthesis.</title>
        <authorList>
            <person name="Fuchs B.M."/>
            <person name="Spring S."/>
            <person name="Teeling H."/>
            <person name="Quast C."/>
            <person name="Wulf J."/>
            <person name="Schattenhofer M."/>
            <person name="Yan S."/>
            <person name="Ferriera S."/>
            <person name="Johnson J."/>
            <person name="Glockner F.O."/>
            <person name="Amann R."/>
        </authorList>
    </citation>
    <scope>NUCLEOTIDE SEQUENCE [LARGE SCALE GENOMIC DNA]</scope>
    <source>
        <strain evidence="2">KT71</strain>
    </source>
</reference>
<protein>
    <submittedName>
        <fullName evidence="2">Uncharacterized protein</fullName>
    </submittedName>
</protein>
<dbReference type="AlphaFoldDB" id="V7HVQ8"/>
<dbReference type="HOGENOM" id="CLU_1913495_0_0_6"/>
<reference evidence="2 3" key="2">
    <citation type="journal article" date="2009" name="PLoS ONE">
        <title>The photosynthetic apparatus and its regulation in the aerobic gammaproteobacterium Congregibacter litoralis gen. nov., sp. nov.</title>
        <authorList>
            <person name="Spring S."/>
            <person name="Lunsdorf H."/>
            <person name="Fuchs B.M."/>
            <person name="Tindall B.J."/>
        </authorList>
    </citation>
    <scope>NUCLEOTIDE SEQUENCE [LARGE SCALE GENOMIC DNA]</scope>
    <source>
        <strain evidence="2">KT71</strain>
    </source>
</reference>